<feature type="transmembrane region" description="Helical" evidence="6">
    <location>
        <begin position="124"/>
        <end position="143"/>
    </location>
</feature>
<keyword evidence="2 6" id="KW-0812">Transmembrane</keyword>
<feature type="region of interest" description="Disordered" evidence="5">
    <location>
        <begin position="1"/>
        <end position="52"/>
    </location>
</feature>
<keyword evidence="9" id="KW-1185">Reference proteome</keyword>
<reference evidence="8 9" key="1">
    <citation type="submission" date="2024-03" db="EMBL/GenBank/DDBJ databases">
        <title>Complete genome sequence of the green alga Chloropicon roscoffensis RCC1871.</title>
        <authorList>
            <person name="Lemieux C."/>
            <person name="Pombert J.-F."/>
            <person name="Otis C."/>
            <person name="Turmel M."/>
        </authorList>
    </citation>
    <scope>NUCLEOTIDE SEQUENCE [LARGE SCALE GENOMIC DNA]</scope>
    <source>
        <strain evidence="8 9">RCC1871</strain>
    </source>
</reference>
<feature type="compositionally biased region" description="Basic and acidic residues" evidence="5">
    <location>
        <begin position="370"/>
        <end position="380"/>
    </location>
</feature>
<feature type="transmembrane region" description="Helical" evidence="6">
    <location>
        <begin position="340"/>
        <end position="361"/>
    </location>
</feature>
<protein>
    <submittedName>
        <fullName evidence="8">Ion transport protein</fullName>
    </submittedName>
</protein>
<evidence type="ECO:0000256" key="6">
    <source>
        <dbReference type="SAM" id="Phobius"/>
    </source>
</evidence>
<dbReference type="PANTHER" id="PTHR45689:SF5">
    <property type="entry name" value="I[[H]] CHANNEL, ISOFORM E"/>
    <property type="match status" value="1"/>
</dbReference>
<dbReference type="InterPro" id="IPR005821">
    <property type="entry name" value="Ion_trans_dom"/>
</dbReference>
<feature type="transmembrane region" description="Helical" evidence="6">
    <location>
        <begin position="309"/>
        <end position="328"/>
    </location>
</feature>
<comment type="subcellular location">
    <subcellularLocation>
        <location evidence="1">Membrane</location>
        <topology evidence="1">Multi-pass membrane protein</topology>
    </subcellularLocation>
</comment>
<evidence type="ECO:0000256" key="4">
    <source>
        <dbReference type="ARBA" id="ARBA00023136"/>
    </source>
</evidence>
<dbReference type="SUPFAM" id="SSF81324">
    <property type="entry name" value="Voltage-gated potassium channels"/>
    <property type="match status" value="1"/>
</dbReference>
<dbReference type="InterPro" id="IPR051413">
    <property type="entry name" value="K/Na_HCN_channel"/>
</dbReference>
<dbReference type="GO" id="GO:0098855">
    <property type="term" value="C:HCN channel complex"/>
    <property type="evidence" value="ECO:0007669"/>
    <property type="project" value="TreeGrafter"/>
</dbReference>
<accession>A0AAX4P8F4</accession>
<evidence type="ECO:0000256" key="5">
    <source>
        <dbReference type="SAM" id="MobiDB-lite"/>
    </source>
</evidence>
<dbReference type="GO" id="GO:0005249">
    <property type="term" value="F:voltage-gated potassium channel activity"/>
    <property type="evidence" value="ECO:0007669"/>
    <property type="project" value="TreeGrafter"/>
</dbReference>
<sequence>MVLGRKKTSEAKKNDDIEMAKKDNGTRRSLDIESQDSMASMGRNNSSVDSLTPSDMQMQIFDQIEQIERSHNFGSGRDHRRSSNKSVSIIEKMLNKTEDTVEFRRTDNIFRQAIDPRNTSRLRWDFVIVLAVLYNCLVIPMRIGFGDDKFGPLSAIDLLIDLMFMSDIFVNFVTGYFRTIKDTGEQQLVLSQPAAALHYARSWFFFDMIASLPVDFMLLLKVSPKVLLYMRFPRMLRLMRLPRLFRYMNRWEEYIGLSKQVLRLCKTIFLLFVFAHFSACIQFFASQLQDFPADSWVTKVGIHENTPKIEQYAFSIFTALSHMLCIGYGPTGGPRNITEVWLITVSMCIGASFYIILVGMISSTLTMTDTDTKEKRERSGRAMSISSRMSFSGDIV</sequence>
<feature type="region of interest" description="Disordered" evidence="5">
    <location>
        <begin position="369"/>
        <end position="396"/>
    </location>
</feature>
<evidence type="ECO:0000313" key="9">
    <source>
        <dbReference type="Proteomes" id="UP001472866"/>
    </source>
</evidence>
<dbReference type="Gene3D" id="1.10.287.70">
    <property type="match status" value="1"/>
</dbReference>
<evidence type="ECO:0000256" key="2">
    <source>
        <dbReference type="ARBA" id="ARBA00022692"/>
    </source>
</evidence>
<dbReference type="EMBL" id="CP151505">
    <property type="protein sequence ID" value="WZN62074.1"/>
    <property type="molecule type" value="Genomic_DNA"/>
</dbReference>
<evidence type="ECO:0000256" key="3">
    <source>
        <dbReference type="ARBA" id="ARBA00022989"/>
    </source>
</evidence>
<keyword evidence="3 6" id="KW-1133">Transmembrane helix</keyword>
<evidence type="ECO:0000256" key="1">
    <source>
        <dbReference type="ARBA" id="ARBA00004141"/>
    </source>
</evidence>
<dbReference type="PANTHER" id="PTHR45689">
    <property type="entry name" value="I[[H]] CHANNEL, ISOFORM E"/>
    <property type="match status" value="1"/>
</dbReference>
<dbReference type="GO" id="GO:0003254">
    <property type="term" value="P:regulation of membrane depolarization"/>
    <property type="evidence" value="ECO:0007669"/>
    <property type="project" value="TreeGrafter"/>
</dbReference>
<keyword evidence="4 6" id="KW-0472">Membrane</keyword>
<feature type="transmembrane region" description="Helical" evidence="6">
    <location>
        <begin position="268"/>
        <end position="289"/>
    </location>
</feature>
<evidence type="ECO:0000313" key="8">
    <source>
        <dbReference type="EMBL" id="WZN62074.1"/>
    </source>
</evidence>
<proteinExistence type="predicted"/>
<dbReference type="GO" id="GO:0035725">
    <property type="term" value="P:sodium ion transmembrane transport"/>
    <property type="evidence" value="ECO:0007669"/>
    <property type="project" value="TreeGrafter"/>
</dbReference>
<dbReference type="AlphaFoldDB" id="A0AAX4P8F4"/>
<feature type="compositionally biased region" description="Polar residues" evidence="5">
    <location>
        <begin position="35"/>
        <end position="52"/>
    </location>
</feature>
<feature type="domain" description="Ion transport" evidence="7">
    <location>
        <begin position="124"/>
        <end position="367"/>
    </location>
</feature>
<evidence type="ECO:0000259" key="7">
    <source>
        <dbReference type="Pfam" id="PF00520"/>
    </source>
</evidence>
<name>A0AAX4P8F4_9CHLO</name>
<gene>
    <name evidence="8" type="ORF">HKI87_05g36100</name>
</gene>
<feature type="transmembrane region" description="Helical" evidence="6">
    <location>
        <begin position="155"/>
        <end position="176"/>
    </location>
</feature>
<dbReference type="Proteomes" id="UP001472866">
    <property type="component" value="Chromosome 05"/>
</dbReference>
<feature type="compositionally biased region" description="Basic and acidic residues" evidence="5">
    <location>
        <begin position="7"/>
        <end position="31"/>
    </location>
</feature>
<dbReference type="Pfam" id="PF00520">
    <property type="entry name" value="Ion_trans"/>
    <property type="match status" value="1"/>
</dbReference>
<organism evidence="8 9">
    <name type="scientific">Chloropicon roscoffensis</name>
    <dbReference type="NCBI Taxonomy" id="1461544"/>
    <lineage>
        <taxon>Eukaryota</taxon>
        <taxon>Viridiplantae</taxon>
        <taxon>Chlorophyta</taxon>
        <taxon>Chloropicophyceae</taxon>
        <taxon>Chloropicales</taxon>
        <taxon>Chloropicaceae</taxon>
        <taxon>Chloropicon</taxon>
    </lineage>
</organism>